<dbReference type="VEuPathDB" id="MicrosporidiaDB:NBO_25g0011"/>
<dbReference type="HOGENOM" id="CLU_1661286_0_0_1"/>
<name>R0KUL8_NOSB1</name>
<accession>R0KUL8</accession>
<evidence type="ECO:0000313" key="2">
    <source>
        <dbReference type="Proteomes" id="UP000016927"/>
    </source>
</evidence>
<keyword evidence="2" id="KW-1185">Reference proteome</keyword>
<evidence type="ECO:0000313" key="1">
    <source>
        <dbReference type="EMBL" id="EOB14551.1"/>
    </source>
</evidence>
<proteinExistence type="predicted"/>
<sequence>MQLPRSSKTLIQRTAQRNTHVRNGTTVNEKPTPGTTFTTAQVNITLLIDTQAVQNLITITGLRKLQPDATLVDTTKTFTLANGQRIPVKHKTLLSGILGITSQFETIEFWAMHDISFDGIIEFNTLLNLNCTISSREVFIQVTGNKGEANINPKRRNIQ</sequence>
<gene>
    <name evidence="1" type="ORF">NBO_25g0011</name>
</gene>
<organism evidence="1 2">
    <name type="scientific">Nosema bombycis (strain CQ1 / CVCC 102059)</name>
    <name type="common">Microsporidian parasite</name>
    <name type="synonym">Pebrine of silkworm</name>
    <dbReference type="NCBI Taxonomy" id="578461"/>
    <lineage>
        <taxon>Eukaryota</taxon>
        <taxon>Fungi</taxon>
        <taxon>Fungi incertae sedis</taxon>
        <taxon>Microsporidia</taxon>
        <taxon>Nosematidae</taxon>
        <taxon>Nosema</taxon>
    </lineage>
</organism>
<dbReference type="AlphaFoldDB" id="R0KUL8"/>
<dbReference type="Proteomes" id="UP000016927">
    <property type="component" value="Unassembled WGS sequence"/>
</dbReference>
<protein>
    <submittedName>
        <fullName evidence="1">Uncharacterized protein</fullName>
    </submittedName>
</protein>
<reference evidence="1 2" key="1">
    <citation type="journal article" date="2013" name="BMC Genomics">
        <title>Comparative genomics of parasitic silkworm microsporidia reveal an association between genome expansion and host adaptation.</title>
        <authorList>
            <person name="Pan G."/>
            <person name="Xu J."/>
            <person name="Li T."/>
            <person name="Xia Q."/>
            <person name="Liu S.L."/>
            <person name="Zhang G."/>
            <person name="Li S."/>
            <person name="Li C."/>
            <person name="Liu H."/>
            <person name="Yang L."/>
            <person name="Liu T."/>
            <person name="Zhang X."/>
            <person name="Wu Z."/>
            <person name="Fan W."/>
            <person name="Dang X."/>
            <person name="Xiang H."/>
            <person name="Tao M."/>
            <person name="Li Y."/>
            <person name="Hu J."/>
            <person name="Li Z."/>
            <person name="Lin L."/>
            <person name="Luo J."/>
            <person name="Geng L."/>
            <person name="Wang L."/>
            <person name="Long M."/>
            <person name="Wan Y."/>
            <person name="He N."/>
            <person name="Zhang Z."/>
            <person name="Lu C."/>
            <person name="Keeling P.J."/>
            <person name="Wang J."/>
            <person name="Xiang Z."/>
            <person name="Zhou Z."/>
        </authorList>
    </citation>
    <scope>NUCLEOTIDE SEQUENCE [LARGE SCALE GENOMIC DNA]</scope>
    <source>
        <strain evidence="2">CQ1 / CVCC 102059</strain>
    </source>
</reference>
<dbReference type="EMBL" id="KB908933">
    <property type="protein sequence ID" value="EOB14551.1"/>
    <property type="molecule type" value="Genomic_DNA"/>
</dbReference>